<dbReference type="EMBL" id="MPUK01000004">
    <property type="protein sequence ID" value="ONH67570.1"/>
    <property type="molecule type" value="Genomic_DNA"/>
</dbReference>
<keyword evidence="12 16" id="KW-0443">Lipid metabolism</keyword>
<keyword evidence="14 16" id="KW-0012">Acyltransferase</keyword>
<dbReference type="GO" id="GO:0004144">
    <property type="term" value="F:diacylglycerol O-acyltransferase activity"/>
    <property type="evidence" value="ECO:0007669"/>
    <property type="project" value="UniProtKB-UniRule"/>
</dbReference>
<dbReference type="OMA" id="RSQWMRR"/>
<dbReference type="UniPathway" id="UPA00282"/>
<evidence type="ECO:0000256" key="3">
    <source>
        <dbReference type="ARBA" id="ARBA00005189"/>
    </source>
</evidence>
<dbReference type="InterPro" id="IPR007130">
    <property type="entry name" value="DAGAT"/>
</dbReference>
<dbReference type="GO" id="GO:0006071">
    <property type="term" value="P:glycerol metabolic process"/>
    <property type="evidence" value="ECO:0007669"/>
    <property type="project" value="UniProtKB-UniRule"/>
</dbReference>
<dbReference type="EC" id="2.3.1.20" evidence="5 16"/>
<evidence type="ECO:0000256" key="7">
    <source>
        <dbReference type="ARBA" id="ARBA00022679"/>
    </source>
</evidence>
<keyword evidence="10 16" id="KW-0256">Endoplasmic reticulum</keyword>
<comment type="pathway">
    <text evidence="2 16">Glycerolipid metabolism; triacylglycerol biosynthesis.</text>
</comment>
<proteinExistence type="inferred from homology"/>
<keyword evidence="11 16" id="KW-1133">Transmembrane helix</keyword>
<feature type="transmembrane region" description="Helical" evidence="16">
    <location>
        <begin position="75"/>
        <end position="102"/>
    </location>
</feature>
<keyword evidence="13 16" id="KW-0472">Membrane</keyword>
<feature type="compositionally biased region" description="Basic and acidic residues" evidence="17">
    <location>
        <begin position="21"/>
        <end position="31"/>
    </location>
</feature>
<keyword evidence="6 16" id="KW-0444">Lipid biosynthesis</keyword>
<comment type="similarity">
    <text evidence="4 16">Belongs to the diacylglycerol acyltransferase family.</text>
</comment>
<evidence type="ECO:0000313" key="19">
    <source>
        <dbReference type="Proteomes" id="UP000189513"/>
    </source>
</evidence>
<dbReference type="GO" id="GO:0005789">
    <property type="term" value="C:endoplasmic reticulum membrane"/>
    <property type="evidence" value="ECO:0007669"/>
    <property type="project" value="UniProtKB-SubCell"/>
</dbReference>
<evidence type="ECO:0000256" key="10">
    <source>
        <dbReference type="ARBA" id="ARBA00022824"/>
    </source>
</evidence>
<comment type="subcellular location">
    <subcellularLocation>
        <location evidence="1 16">Endoplasmic reticulum membrane</location>
        <topology evidence="1 16">Multi-pass membrane protein</topology>
    </subcellularLocation>
</comment>
<evidence type="ECO:0000256" key="4">
    <source>
        <dbReference type="ARBA" id="ARBA00005420"/>
    </source>
</evidence>
<keyword evidence="19" id="KW-1185">Reference proteome</keyword>
<evidence type="ECO:0000256" key="11">
    <source>
        <dbReference type="ARBA" id="ARBA00022989"/>
    </source>
</evidence>
<protein>
    <recommendedName>
        <fullName evidence="5 16">Diacylglycerol O-acyltransferase</fullName>
        <ecNumber evidence="5 16">2.3.1.20</ecNumber>
    </recommendedName>
</protein>
<keyword evidence="7 18" id="KW-0808">Transferase</keyword>
<evidence type="ECO:0000256" key="6">
    <source>
        <dbReference type="ARBA" id="ARBA00022516"/>
    </source>
</evidence>
<evidence type="ECO:0000256" key="12">
    <source>
        <dbReference type="ARBA" id="ARBA00023098"/>
    </source>
</evidence>
<evidence type="ECO:0000256" key="8">
    <source>
        <dbReference type="ARBA" id="ARBA00022692"/>
    </source>
</evidence>
<dbReference type="CDD" id="cd07987">
    <property type="entry name" value="LPLAT_MGAT-like"/>
    <property type="match status" value="1"/>
</dbReference>
<dbReference type="VEuPathDB" id="FungiDB:BON22_2776"/>
<keyword evidence="8 16" id="KW-0812">Transmembrane</keyword>
<dbReference type="PANTHER" id="PTHR12317">
    <property type="entry name" value="DIACYLGLYCEROL O-ACYLTRANSFERASE"/>
    <property type="match status" value="1"/>
</dbReference>
<organism evidence="18 19">
    <name type="scientific">Cyberlindnera fabianii</name>
    <name type="common">Yeast</name>
    <name type="synonym">Hansenula fabianii</name>
    <dbReference type="NCBI Taxonomy" id="36022"/>
    <lineage>
        <taxon>Eukaryota</taxon>
        <taxon>Fungi</taxon>
        <taxon>Dikarya</taxon>
        <taxon>Ascomycota</taxon>
        <taxon>Saccharomycotina</taxon>
        <taxon>Saccharomycetes</taxon>
        <taxon>Phaffomycetales</taxon>
        <taxon>Phaffomycetaceae</taxon>
        <taxon>Cyberlindnera</taxon>
    </lineage>
</organism>
<evidence type="ECO:0000256" key="15">
    <source>
        <dbReference type="ARBA" id="ARBA00048109"/>
    </source>
</evidence>
<dbReference type="Pfam" id="PF03982">
    <property type="entry name" value="DAGAT"/>
    <property type="match status" value="2"/>
</dbReference>
<evidence type="ECO:0000256" key="13">
    <source>
        <dbReference type="ARBA" id="ARBA00023136"/>
    </source>
</evidence>
<dbReference type="AlphaFoldDB" id="A0A1V2L735"/>
<accession>A0A1V2L735</accession>
<dbReference type="STRING" id="36022.A0A1V2L735"/>
<evidence type="ECO:0000256" key="16">
    <source>
        <dbReference type="RuleBase" id="RU367023"/>
    </source>
</evidence>
<dbReference type="Proteomes" id="UP000189513">
    <property type="component" value="Unassembled WGS sequence"/>
</dbReference>
<evidence type="ECO:0000256" key="14">
    <source>
        <dbReference type="ARBA" id="ARBA00023315"/>
    </source>
</evidence>
<reference evidence="19" key="1">
    <citation type="journal article" date="2017" name="Genome Announc.">
        <title>Genome sequences of Cyberlindnera fabianii 65, Pichia kudriavzevii 129, and Saccharomyces cerevisiae 131 isolated from fermented masau fruits in Zimbabwe.</title>
        <authorList>
            <person name="van Rijswijck I.M.H."/>
            <person name="Derks M.F.L."/>
            <person name="Abee T."/>
            <person name="de Ridder D."/>
            <person name="Smid E.J."/>
        </authorList>
    </citation>
    <scope>NUCLEOTIDE SEQUENCE [LARGE SCALE GENOMIC DNA]</scope>
    <source>
        <strain evidence="19">65</strain>
    </source>
</reference>
<sequence length="415" mass="47003">MTTVDNSEPQHTVTHRTTTHSRPDDENKQEKQQQQQQQESPIRKLQGMKFAPLNTPSHRRLQTAAVLWHTVSIPVFVSLFFVILAVPLFWVFVIPYIIYLLLNKDPSNGGATKRYSMWFRSLKVWTYFCNFFPIKLFKSADLEPTFTEVEITDGFYSIPLLTSWFGIKINRKPYMKSVRTGPKYIFGLHPHGVVSLSGFGAIGTEGAGWSKIFPGIPTCLMTLLNQFYIPIYREYLLALGVTSAARSNALKILKDDYSLAIVVGGAQESLLARPGSNDIVLAKRKGFVKLALETGNTALVPCYCFGENNVYNILEPGDNSFGKSLQYWLKKNFGFTIPFFHARGVFNYEFGLLPYRQEVTVVTGEPIMVPHEPGASKAVVDHYHGLYVEALKRLFDDYKTKFIKDGQDAELNIVE</sequence>
<name>A0A1V2L735_CYBFA</name>
<comment type="caution">
    <text evidence="18">The sequence shown here is derived from an EMBL/GenBank/DDBJ whole genome shotgun (WGS) entry which is preliminary data.</text>
</comment>
<gene>
    <name evidence="18" type="ORF">BON22_2776</name>
</gene>
<dbReference type="PANTHER" id="PTHR12317:SF0">
    <property type="entry name" value="ACYLTRANSFERASE"/>
    <property type="match status" value="1"/>
</dbReference>
<evidence type="ECO:0000256" key="9">
    <source>
        <dbReference type="ARBA" id="ARBA00022798"/>
    </source>
</evidence>
<comment type="pathway">
    <text evidence="3">Lipid metabolism.</text>
</comment>
<evidence type="ECO:0000256" key="1">
    <source>
        <dbReference type="ARBA" id="ARBA00004477"/>
    </source>
</evidence>
<dbReference type="GO" id="GO:0019432">
    <property type="term" value="P:triglyceride biosynthetic process"/>
    <property type="evidence" value="ECO:0007669"/>
    <property type="project" value="UniProtKB-UniRule"/>
</dbReference>
<evidence type="ECO:0000256" key="2">
    <source>
        <dbReference type="ARBA" id="ARBA00004771"/>
    </source>
</evidence>
<feature type="compositionally biased region" description="Polar residues" evidence="17">
    <location>
        <begin position="1"/>
        <end position="10"/>
    </location>
</feature>
<comment type="caution">
    <text evidence="16">Lacks conserved residue(s) required for the propagation of feature annotation.</text>
</comment>
<evidence type="ECO:0000313" key="18">
    <source>
        <dbReference type="EMBL" id="ONH67570.1"/>
    </source>
</evidence>
<comment type="function">
    <text evidence="16">Catalyzes the terminal and only committed step in triacylglycerol synthesis by using diacylglycerol and fatty acyl CoA as substrates.</text>
</comment>
<keyword evidence="9" id="KW-0319">Glycerol metabolism</keyword>
<comment type="catalytic activity">
    <reaction evidence="15 16">
        <text>an acyl-CoA + a 1,2-diacyl-sn-glycerol = a triacyl-sn-glycerol + CoA</text>
        <dbReference type="Rhea" id="RHEA:10868"/>
        <dbReference type="ChEBI" id="CHEBI:17815"/>
        <dbReference type="ChEBI" id="CHEBI:57287"/>
        <dbReference type="ChEBI" id="CHEBI:58342"/>
        <dbReference type="ChEBI" id="CHEBI:64615"/>
        <dbReference type="EC" id="2.3.1.20"/>
    </reaction>
</comment>
<feature type="region of interest" description="Disordered" evidence="17">
    <location>
        <begin position="1"/>
        <end position="41"/>
    </location>
</feature>
<evidence type="ECO:0000256" key="5">
    <source>
        <dbReference type="ARBA" id="ARBA00013244"/>
    </source>
</evidence>
<evidence type="ECO:0000256" key="17">
    <source>
        <dbReference type="SAM" id="MobiDB-lite"/>
    </source>
</evidence>